<evidence type="ECO:0000256" key="2">
    <source>
        <dbReference type="ARBA" id="ARBA00006983"/>
    </source>
</evidence>
<feature type="transmembrane region" description="Helical" evidence="7">
    <location>
        <begin position="152"/>
        <end position="169"/>
    </location>
</feature>
<dbReference type="FunFam" id="1.20.1740.10:FF:000001">
    <property type="entry name" value="Amino acid permease"/>
    <property type="match status" value="1"/>
</dbReference>
<evidence type="ECO:0000256" key="6">
    <source>
        <dbReference type="ARBA" id="ARBA00023136"/>
    </source>
</evidence>
<dbReference type="Pfam" id="PF00324">
    <property type="entry name" value="AA_permease"/>
    <property type="match status" value="1"/>
</dbReference>
<name>A0A1E4SWD8_9ASCO</name>
<comment type="subcellular location">
    <subcellularLocation>
        <location evidence="1">Membrane</location>
        <topology evidence="1">Multi-pass membrane protein</topology>
    </subcellularLocation>
</comment>
<feature type="transmembrane region" description="Helical" evidence="7">
    <location>
        <begin position="69"/>
        <end position="86"/>
    </location>
</feature>
<keyword evidence="4 7" id="KW-0812">Transmembrane</keyword>
<feature type="transmembrane region" description="Helical" evidence="7">
    <location>
        <begin position="42"/>
        <end position="63"/>
    </location>
</feature>
<feature type="domain" description="Amino acid permease/ SLC12A" evidence="8">
    <location>
        <begin position="42"/>
        <end position="507"/>
    </location>
</feature>
<sequence>MEKNSADPEVLEVNDTSSGILQQTPSISEDYDFVRGLKARQISLFALGGAIGTGLFVGSASSLQTCGPAAVWIAYIMMSFFVWIIMQMLCEMITYCPLAGESTTFAIANRYGSKTLGFVTGWNLFYAQLLGPPAEITACALVIEYWDPNTKLTALWISICFILLLIINYSPVKVFGEVEFWIASLKIICLVGLIILGIVLFFGGGPEQHGVLGFHYWKDGNAFKEHLVAGSTGRFLAVVTAIIKSGFSFILSPELITSAAAEAQNPRKVIPKASSRFIYRLIFFYIVGILVLGVICDSNDTKLATAISAGESGAAASGFVIAIQNAGIHGLNHVINAVVLTSAFSSANAGVYACSRTAHSMCVRGAGPKQLAKVNTWGIPIYCVGIAVIFLALAYLNCSDGAAQVFNWLSNICTISGFISWVLISITYIRFRKAITYHGCDDRVPYRVKGMYYGAYACIFWFVLLTFINGYSVFFPENWSGSNFVAAYITIPVIIVLFVVHTIYQKKIKIFYDLSEVDVITGVEQCEREAAEAEIGKTPMTIPEKIWDWLF</sequence>
<dbReference type="EMBL" id="KV453860">
    <property type="protein sequence ID" value="ODV83826.1"/>
    <property type="molecule type" value="Genomic_DNA"/>
</dbReference>
<feature type="transmembrane region" description="Helical" evidence="7">
    <location>
        <begin position="374"/>
        <end position="396"/>
    </location>
</feature>
<dbReference type="Proteomes" id="UP000094801">
    <property type="component" value="Unassembled WGS sequence"/>
</dbReference>
<dbReference type="InterPro" id="IPR004841">
    <property type="entry name" value="AA-permease/SLC12A_dom"/>
</dbReference>
<dbReference type="GO" id="GO:0016020">
    <property type="term" value="C:membrane"/>
    <property type="evidence" value="ECO:0007669"/>
    <property type="project" value="UniProtKB-SubCell"/>
</dbReference>
<evidence type="ECO:0000313" key="10">
    <source>
        <dbReference type="Proteomes" id="UP000094801"/>
    </source>
</evidence>
<proteinExistence type="inferred from homology"/>
<dbReference type="OrthoDB" id="10062876at2759"/>
<organism evidence="9 10">
    <name type="scientific">[Candida] arabinofermentans NRRL YB-2248</name>
    <dbReference type="NCBI Taxonomy" id="983967"/>
    <lineage>
        <taxon>Eukaryota</taxon>
        <taxon>Fungi</taxon>
        <taxon>Dikarya</taxon>
        <taxon>Ascomycota</taxon>
        <taxon>Saccharomycotina</taxon>
        <taxon>Pichiomycetes</taxon>
        <taxon>Pichiales</taxon>
        <taxon>Pichiaceae</taxon>
        <taxon>Ogataea</taxon>
        <taxon>Ogataea/Candida clade</taxon>
    </lineage>
</organism>
<dbReference type="GO" id="GO:0015171">
    <property type="term" value="F:amino acid transmembrane transporter activity"/>
    <property type="evidence" value="ECO:0007669"/>
    <property type="project" value="TreeGrafter"/>
</dbReference>
<keyword evidence="3" id="KW-0813">Transport</keyword>
<keyword evidence="6 7" id="KW-0472">Membrane</keyword>
<evidence type="ECO:0000256" key="4">
    <source>
        <dbReference type="ARBA" id="ARBA00022692"/>
    </source>
</evidence>
<protein>
    <recommendedName>
        <fullName evidence="8">Amino acid permease/ SLC12A domain-containing protein</fullName>
    </recommendedName>
</protein>
<reference evidence="10" key="1">
    <citation type="submission" date="2016-04" db="EMBL/GenBank/DDBJ databases">
        <title>Comparative genomics of biotechnologically important yeasts.</title>
        <authorList>
            <consortium name="DOE Joint Genome Institute"/>
            <person name="Riley R."/>
            <person name="Haridas S."/>
            <person name="Wolfe K.H."/>
            <person name="Lopes M.R."/>
            <person name="Hittinger C.T."/>
            <person name="Goker M."/>
            <person name="Salamov A."/>
            <person name="Wisecaver J."/>
            <person name="Long T.M."/>
            <person name="Aerts A.L."/>
            <person name="Barry K."/>
            <person name="Choi C."/>
            <person name="Clum A."/>
            <person name="Coughlan A.Y."/>
            <person name="Deshpande S."/>
            <person name="Douglass A.P."/>
            <person name="Hanson S.J."/>
            <person name="Klenk H.-P."/>
            <person name="Labutti K."/>
            <person name="Lapidus A."/>
            <person name="Lindquist E."/>
            <person name="Lipzen A."/>
            <person name="Meier-Kolthoff J.P."/>
            <person name="Ohm R.A."/>
            <person name="Otillar R.P."/>
            <person name="Pangilinan J."/>
            <person name="Peng Y."/>
            <person name="Rokas A."/>
            <person name="Rosa C.A."/>
            <person name="Scheuner C."/>
            <person name="Sibirny A.A."/>
            <person name="Slot J.C."/>
            <person name="Stielow J.B."/>
            <person name="Sun H."/>
            <person name="Kurtzman C.P."/>
            <person name="Blackwell M."/>
            <person name="Grigoriev I.V."/>
            <person name="Jeffries T.W."/>
        </authorList>
    </citation>
    <scope>NUCLEOTIDE SEQUENCE [LARGE SCALE GENOMIC DNA]</scope>
    <source>
        <strain evidence="10">NRRL YB-2248</strain>
    </source>
</reference>
<evidence type="ECO:0000259" key="8">
    <source>
        <dbReference type="Pfam" id="PF00324"/>
    </source>
</evidence>
<feature type="transmembrane region" description="Helical" evidence="7">
    <location>
        <begin position="450"/>
        <end position="472"/>
    </location>
</feature>
<evidence type="ECO:0000256" key="1">
    <source>
        <dbReference type="ARBA" id="ARBA00004141"/>
    </source>
</evidence>
<dbReference type="PIRSF" id="PIRSF006060">
    <property type="entry name" value="AA_transporter"/>
    <property type="match status" value="1"/>
</dbReference>
<evidence type="ECO:0000256" key="3">
    <source>
        <dbReference type="ARBA" id="ARBA00022448"/>
    </source>
</evidence>
<dbReference type="AlphaFoldDB" id="A0A1E4SWD8"/>
<evidence type="ECO:0000256" key="7">
    <source>
        <dbReference type="SAM" id="Phobius"/>
    </source>
</evidence>
<keyword evidence="5 7" id="KW-1133">Transmembrane helix</keyword>
<feature type="transmembrane region" description="Helical" evidence="7">
    <location>
        <begin position="277"/>
        <end position="295"/>
    </location>
</feature>
<feature type="transmembrane region" description="Helical" evidence="7">
    <location>
        <begin position="408"/>
        <end position="429"/>
    </location>
</feature>
<comment type="similarity">
    <text evidence="2">Belongs to the amino acid-polyamine-organocation (APC) superfamily. YAT (TC 2.A.3.10) family.</text>
</comment>
<keyword evidence="10" id="KW-1185">Reference proteome</keyword>
<dbReference type="STRING" id="983967.A0A1E4SWD8"/>
<dbReference type="PANTHER" id="PTHR43341:SF36">
    <property type="entry name" value="PROLINE-SPECIFIC PERMEASE"/>
    <property type="match status" value="1"/>
</dbReference>
<dbReference type="Gene3D" id="1.20.1740.10">
    <property type="entry name" value="Amino acid/polyamine transporter I"/>
    <property type="match status" value="1"/>
</dbReference>
<feature type="transmembrane region" description="Helical" evidence="7">
    <location>
        <begin position="334"/>
        <end position="354"/>
    </location>
</feature>
<evidence type="ECO:0000313" key="9">
    <source>
        <dbReference type="EMBL" id="ODV83826.1"/>
    </source>
</evidence>
<gene>
    <name evidence="9" type="ORF">CANARDRAFT_9117</name>
</gene>
<dbReference type="InterPro" id="IPR050524">
    <property type="entry name" value="APC_YAT"/>
</dbReference>
<feature type="transmembrane region" description="Helical" evidence="7">
    <location>
        <begin position="181"/>
        <end position="202"/>
    </location>
</feature>
<feature type="transmembrane region" description="Helical" evidence="7">
    <location>
        <begin position="484"/>
        <end position="504"/>
    </location>
</feature>
<dbReference type="PANTHER" id="PTHR43341">
    <property type="entry name" value="AMINO ACID PERMEASE"/>
    <property type="match status" value="1"/>
</dbReference>
<accession>A0A1E4SWD8</accession>
<evidence type="ECO:0000256" key="5">
    <source>
        <dbReference type="ARBA" id="ARBA00022989"/>
    </source>
</evidence>